<evidence type="ECO:0000313" key="3">
    <source>
        <dbReference type="Proteomes" id="UP000799538"/>
    </source>
</evidence>
<organism evidence="2 3">
    <name type="scientific">Elsinoe ampelina</name>
    <dbReference type="NCBI Taxonomy" id="302913"/>
    <lineage>
        <taxon>Eukaryota</taxon>
        <taxon>Fungi</taxon>
        <taxon>Dikarya</taxon>
        <taxon>Ascomycota</taxon>
        <taxon>Pezizomycotina</taxon>
        <taxon>Dothideomycetes</taxon>
        <taxon>Dothideomycetidae</taxon>
        <taxon>Myriangiales</taxon>
        <taxon>Elsinoaceae</taxon>
        <taxon>Elsinoe</taxon>
    </lineage>
</organism>
<dbReference type="AlphaFoldDB" id="A0A6A6GB07"/>
<evidence type="ECO:0000256" key="1">
    <source>
        <dbReference type="SAM" id="MobiDB-lite"/>
    </source>
</evidence>
<gene>
    <name evidence="2" type="ORF">BDZ85DRAFT_262575</name>
</gene>
<evidence type="ECO:0000313" key="2">
    <source>
        <dbReference type="EMBL" id="KAF2222857.1"/>
    </source>
</evidence>
<accession>A0A6A6GB07</accession>
<protein>
    <submittedName>
        <fullName evidence="2">Uncharacterized protein</fullName>
    </submittedName>
</protein>
<name>A0A6A6GB07_9PEZI</name>
<reference evidence="3" key="1">
    <citation type="journal article" date="2020" name="Stud. Mycol.">
        <title>101 Dothideomycetes genomes: A test case for predicting lifestyles and emergence of pathogens.</title>
        <authorList>
            <person name="Haridas S."/>
            <person name="Albert R."/>
            <person name="Binder M."/>
            <person name="Bloem J."/>
            <person name="LaButti K."/>
            <person name="Salamov A."/>
            <person name="Andreopoulos B."/>
            <person name="Baker S."/>
            <person name="Barry K."/>
            <person name="Bills G."/>
            <person name="Bluhm B."/>
            <person name="Cannon C."/>
            <person name="Castanera R."/>
            <person name="Culley D."/>
            <person name="Daum C."/>
            <person name="Ezra D."/>
            <person name="Gonzalez J."/>
            <person name="Henrissat B."/>
            <person name="Kuo A."/>
            <person name="Liang C."/>
            <person name="Lipzen A."/>
            <person name="Lutzoni F."/>
            <person name="Magnuson J."/>
            <person name="Mondo S."/>
            <person name="Nolan M."/>
            <person name="Ohm R."/>
            <person name="Pangilinan J."/>
            <person name="Park H.-J."/>
            <person name="Ramirez L."/>
            <person name="Alfaro M."/>
            <person name="Sun H."/>
            <person name="Tritt A."/>
            <person name="Yoshinaga Y."/>
            <person name="Zwiers L.-H."/>
            <person name="Turgeon B."/>
            <person name="Goodwin S."/>
            <person name="Spatafora J."/>
            <person name="Crous P."/>
            <person name="Grigoriev I."/>
        </authorList>
    </citation>
    <scope>NUCLEOTIDE SEQUENCE [LARGE SCALE GENOMIC DNA]</scope>
    <source>
        <strain evidence="3">CECT 20119</strain>
    </source>
</reference>
<proteinExistence type="predicted"/>
<feature type="region of interest" description="Disordered" evidence="1">
    <location>
        <begin position="273"/>
        <end position="293"/>
    </location>
</feature>
<keyword evidence="3" id="KW-1185">Reference proteome</keyword>
<dbReference type="EMBL" id="ML992507">
    <property type="protein sequence ID" value="KAF2222857.1"/>
    <property type="molecule type" value="Genomic_DNA"/>
</dbReference>
<dbReference type="Proteomes" id="UP000799538">
    <property type="component" value="Unassembled WGS sequence"/>
</dbReference>
<sequence length="293" mass="34084">MPLPRHLPNLKNKDLLIFTAAAEGNIDRYASLRRPWDPENRSEICAVVRGIYHHPFFAKWCSLQTEFLSVPAIQDAITARYIMCGDVSRVTAETTAYQIWYPVQAESDTYQEVLRRCPSMRQAVARAAIVINYTLLFSEAQPDPTDRFLYLEADASSNPWFKEELHRLATEQGKQVETRLREFDIEREICPLPIQQMREHFPHFPPKDLNADTYFGYSRVKMYDGHDYDFSRTAASVVTSDEVKNHRYFRKNARFNTSYTFPGAWDHIEDYEMAPSESSGDESEPEPDPNFFD</sequence>
<dbReference type="OrthoDB" id="4360026at2759"/>